<dbReference type="PANTHER" id="PTHR46219:SF13">
    <property type="entry name" value="SHKT DOMAIN-CONTAINING PROTEIN"/>
    <property type="match status" value="1"/>
</dbReference>
<dbReference type="Pfam" id="PF01549">
    <property type="entry name" value="ShK"/>
    <property type="match status" value="4"/>
</dbReference>
<comment type="caution">
    <text evidence="1">Lacks conserved residue(s) required for the propagation of feature annotation.</text>
</comment>
<dbReference type="Gene3D" id="1.10.10.1940">
    <property type="match status" value="2"/>
</dbReference>
<evidence type="ECO:0000256" key="2">
    <source>
        <dbReference type="SAM" id="SignalP"/>
    </source>
</evidence>
<organism evidence="4 5">
    <name type="scientific">Dictyocaulus viviparus</name>
    <name type="common">Bovine lungworm</name>
    <dbReference type="NCBI Taxonomy" id="29172"/>
    <lineage>
        <taxon>Eukaryota</taxon>
        <taxon>Metazoa</taxon>
        <taxon>Ecdysozoa</taxon>
        <taxon>Nematoda</taxon>
        <taxon>Chromadorea</taxon>
        <taxon>Rhabditida</taxon>
        <taxon>Rhabditina</taxon>
        <taxon>Rhabditomorpha</taxon>
        <taxon>Strongyloidea</taxon>
        <taxon>Metastrongylidae</taxon>
        <taxon>Dictyocaulus</taxon>
    </lineage>
</organism>
<protein>
    <submittedName>
        <fullName evidence="4">ShTK domain protein</fullName>
    </submittedName>
</protein>
<dbReference type="PROSITE" id="PS51670">
    <property type="entry name" value="SHKT"/>
    <property type="match status" value="3"/>
</dbReference>
<dbReference type="EMBL" id="KN716449">
    <property type="protein sequence ID" value="KJH44784.1"/>
    <property type="molecule type" value="Genomic_DNA"/>
</dbReference>
<dbReference type="OrthoDB" id="5819406at2759"/>
<dbReference type="InterPro" id="IPR003582">
    <property type="entry name" value="ShKT_dom"/>
</dbReference>
<keyword evidence="5" id="KW-1185">Reference proteome</keyword>
<name>A0A0D8XLX3_DICVI</name>
<feature type="domain" description="ShKT" evidence="3">
    <location>
        <begin position="193"/>
        <end position="228"/>
    </location>
</feature>
<dbReference type="Proteomes" id="UP000053766">
    <property type="component" value="Unassembled WGS sequence"/>
</dbReference>
<dbReference type="Gene3D" id="1.10.10.1870">
    <property type="entry name" value="ShTK domain-like"/>
    <property type="match status" value="1"/>
</dbReference>
<proteinExistence type="predicted"/>
<evidence type="ECO:0000313" key="5">
    <source>
        <dbReference type="Proteomes" id="UP000053766"/>
    </source>
</evidence>
<dbReference type="SMART" id="SM00254">
    <property type="entry name" value="ShKT"/>
    <property type="match status" value="5"/>
</dbReference>
<feature type="domain" description="ShKT" evidence="3">
    <location>
        <begin position="65"/>
        <end position="103"/>
    </location>
</feature>
<reference evidence="5" key="2">
    <citation type="journal article" date="2016" name="Sci. Rep.">
        <title>Dictyocaulus viviparus genome, variome and transcriptome elucidate lungworm biology and support future intervention.</title>
        <authorList>
            <person name="McNulty S.N."/>
            <person name="Strube C."/>
            <person name="Rosa B.A."/>
            <person name="Martin J.C."/>
            <person name="Tyagi R."/>
            <person name="Choi Y.J."/>
            <person name="Wang Q."/>
            <person name="Hallsworth Pepin K."/>
            <person name="Zhang X."/>
            <person name="Ozersky P."/>
            <person name="Wilson R.K."/>
            <person name="Sternberg P.W."/>
            <person name="Gasser R.B."/>
            <person name="Mitreva M."/>
        </authorList>
    </citation>
    <scope>NUCLEOTIDE SEQUENCE [LARGE SCALE GENOMIC DNA]</scope>
    <source>
        <strain evidence="5">HannoverDv2000</strain>
    </source>
</reference>
<feature type="domain" description="ShKT" evidence="3">
    <location>
        <begin position="111"/>
        <end position="147"/>
    </location>
</feature>
<dbReference type="PANTHER" id="PTHR46219">
    <property type="entry name" value="PROTEIN CBG11138"/>
    <property type="match status" value="1"/>
</dbReference>
<evidence type="ECO:0000313" key="4">
    <source>
        <dbReference type="EMBL" id="KJH44784.1"/>
    </source>
</evidence>
<gene>
    <name evidence="4" type="ORF">DICVIV_09188</name>
</gene>
<evidence type="ECO:0000256" key="1">
    <source>
        <dbReference type="PROSITE-ProRule" id="PRU01005"/>
    </source>
</evidence>
<feature type="chain" id="PRO_5002335789" evidence="2">
    <location>
        <begin position="19"/>
        <end position="230"/>
    </location>
</feature>
<keyword evidence="2" id="KW-0732">Signal</keyword>
<evidence type="ECO:0000259" key="3">
    <source>
        <dbReference type="PROSITE" id="PS51670"/>
    </source>
</evidence>
<sequence length="230" mass="26116">MLFIVFYWFTIISVNVKAVENCEKMIREERCREIFENIGHCNDMAYRPQLMSCLVTCGKCDAFTCNNPQPDSVVNCTALYPQCNSTKWQRFMKEKCPSTCGKCDVKNANLCKDVSDSLICSTLARFCNTLDYYDDMSEQCASTCNRCPADGHSDKCVDFAKDCSSRKELCSNPAYDGLMHRACAKTCNKCHGCFDTSSKCSTWLEHGFCTKFDPKTQKQYCAKTCKMCKV</sequence>
<feature type="signal peptide" evidence="2">
    <location>
        <begin position="1"/>
        <end position="18"/>
    </location>
</feature>
<accession>A0A0D8XLX3</accession>
<dbReference type="STRING" id="29172.A0A0D8XLX3"/>
<reference evidence="4 5" key="1">
    <citation type="submission" date="2013-11" db="EMBL/GenBank/DDBJ databases">
        <title>Draft genome of the bovine lungworm Dictyocaulus viviparus.</title>
        <authorList>
            <person name="Mitreva M."/>
        </authorList>
    </citation>
    <scope>NUCLEOTIDE SEQUENCE [LARGE SCALE GENOMIC DNA]</scope>
    <source>
        <strain evidence="4 5">HannoverDv2000</strain>
    </source>
</reference>
<dbReference type="AlphaFoldDB" id="A0A0D8XLX3"/>